<dbReference type="KEGG" id="mml:MLC_7760"/>
<accession>F4MQX3</accession>
<evidence type="ECO:0000256" key="1">
    <source>
        <dbReference type="ARBA" id="ARBA00038232"/>
    </source>
</evidence>
<evidence type="ECO:0000259" key="2">
    <source>
        <dbReference type="Pfam" id="PF13518"/>
    </source>
</evidence>
<dbReference type="Gene3D" id="1.10.10.10">
    <property type="entry name" value="Winged helix-like DNA-binding domain superfamily/Winged helix DNA-binding domain"/>
    <property type="match status" value="1"/>
</dbReference>
<evidence type="ECO:0000313" key="3">
    <source>
        <dbReference type="EMBL" id="CBW54506.1"/>
    </source>
</evidence>
<dbReference type="InterPro" id="IPR055247">
    <property type="entry name" value="InsJ-like_HTH"/>
</dbReference>
<protein>
    <submittedName>
        <fullName evidence="3">IS1296 I transposase protein A</fullName>
    </submittedName>
</protein>
<dbReference type="InterPro" id="IPR052057">
    <property type="entry name" value="IS150/IS1296_orfA-like"/>
</dbReference>
<dbReference type="InterPro" id="IPR036388">
    <property type="entry name" value="WH-like_DNA-bd_sf"/>
</dbReference>
<dbReference type="SUPFAM" id="SSF46689">
    <property type="entry name" value="Homeodomain-like"/>
    <property type="match status" value="1"/>
</dbReference>
<dbReference type="Pfam" id="PF13518">
    <property type="entry name" value="HTH_28"/>
    <property type="match status" value="2"/>
</dbReference>
<organism evidence="3 4">
    <name type="scientific">Mycoplasma mycoides subsp. capri LC str. 95010</name>
    <dbReference type="NCBI Taxonomy" id="862259"/>
    <lineage>
        <taxon>Bacteria</taxon>
        <taxon>Bacillati</taxon>
        <taxon>Mycoplasmatota</taxon>
        <taxon>Mollicutes</taxon>
        <taxon>Mycoplasmataceae</taxon>
        <taxon>Mycoplasma</taxon>
    </lineage>
</organism>
<proteinExistence type="inferred from homology"/>
<feature type="domain" description="Insertion element IS150 protein InsJ-like helix-turn-helix" evidence="2">
    <location>
        <begin position="138"/>
        <end position="190"/>
    </location>
</feature>
<evidence type="ECO:0000313" key="4">
    <source>
        <dbReference type="Proteomes" id="UP000010103"/>
    </source>
</evidence>
<feature type="domain" description="Insertion element IS150 protein InsJ-like helix-turn-helix" evidence="2">
    <location>
        <begin position="197"/>
        <end position="249"/>
    </location>
</feature>
<dbReference type="PANTHER" id="PTHR33795">
    <property type="entry name" value="INSERTION ELEMENT IS150 PROTEIN INSJ"/>
    <property type="match status" value="1"/>
</dbReference>
<dbReference type="InterPro" id="IPR009057">
    <property type="entry name" value="Homeodomain-like_sf"/>
</dbReference>
<dbReference type="Proteomes" id="UP000010103">
    <property type="component" value="Chromosome"/>
</dbReference>
<reference evidence="4" key="2">
    <citation type="journal article" date="2011" name="BMC Genomics">
        <title>Mycoplasma mycoides, from mycoides Small Colony to capri. A microevolutionary perspective.</title>
        <authorList>
            <person name="Thiaucourt F."/>
            <person name="Manso-Silvan L."/>
            <person name="Salah W."/>
            <person name="Barbe V."/>
            <person name="Berger A."/>
            <person name="Jacob D."/>
            <person name="Breton M."/>
            <person name="Dupuy V."/>
            <person name="Lomenech A.M."/>
            <person name="Blanchard A."/>
            <person name="Sirand-Pugnet P."/>
        </authorList>
    </citation>
    <scope>NUCLEOTIDE SEQUENCE [LARGE SCALE GENOMIC DNA]</scope>
    <source>
        <strain evidence="4">95010</strain>
    </source>
</reference>
<dbReference type="HOGENOM" id="CLU_896652_0_0_14"/>
<gene>
    <name evidence="3" type="primary">tnp</name>
    <name evidence="3" type="ORF">MLC_7760</name>
</gene>
<sequence length="310" mass="36451">MTKKFKFFSLCLCLSFWISCLLIFNRSQNSSPVIICLIGTLLFKPKKISSLLSLLKLHIQIFVMKLIDLDISFWKFINCWYSPATFFVSKTHPSLSSIIFNVSLDFWIIKKSGFSRTPYSGLKSRKWGFYMSKLNLEKKLKIVKEAKKLNIKKSTYIANKYDISVKTVESLVNRFEAFGIEGLINKEKKPYYSAKLKLKVVLYKLETNQSYDEVAKKFNIIYSSTIAGWVKKYREYGFLGLNNNIGRPKKIMKNPNKKPAKIKKSQVKIDKEQQIKELKEQVEYYKLEAEFWKKFHALLTKERSTRKKQK</sequence>
<dbReference type="AlphaFoldDB" id="F4MQX3"/>
<dbReference type="EMBL" id="FQ377874">
    <property type="protein sequence ID" value="CBW54506.1"/>
    <property type="molecule type" value="Genomic_DNA"/>
</dbReference>
<name>F4MQX3_MYCML</name>
<dbReference type="PROSITE" id="PS51257">
    <property type="entry name" value="PROKAR_LIPOPROTEIN"/>
    <property type="match status" value="1"/>
</dbReference>
<dbReference type="PANTHER" id="PTHR33795:SF1">
    <property type="entry name" value="INSERTION ELEMENT IS150 PROTEIN INSJ"/>
    <property type="match status" value="1"/>
</dbReference>
<comment type="similarity">
    <text evidence="1">Belongs to the IS150/IS1296 orfA family.</text>
</comment>
<reference evidence="4" key="1">
    <citation type="journal article" date="2011" name="BMC Genomics">
        <title>Mycoplasma mycoides, from "mycoides Small Colony" to "capri". A microevolutionary perspective.</title>
        <authorList>
            <person name="Thiaucourt F."/>
            <person name="Manso-Silvan L."/>
            <person name="Salah W."/>
            <person name="Barbe V."/>
            <person name="Berger A."/>
            <person name="Jacob D."/>
            <person name="Breton M."/>
            <person name="Dupuy V."/>
            <person name="Lomenech A.M."/>
            <person name="Blanchard A."/>
            <person name="Sirand-Pugnet P."/>
        </authorList>
    </citation>
    <scope>NUCLEOTIDE SEQUENCE [LARGE SCALE GENOMIC DNA]</scope>
    <source>
        <strain evidence="4">95010</strain>
    </source>
</reference>